<feature type="domain" description="BFN" evidence="1">
    <location>
        <begin position="1"/>
        <end position="132"/>
    </location>
</feature>
<protein>
    <recommendedName>
        <fullName evidence="1">BFN domain-containing protein</fullName>
    </recommendedName>
</protein>
<proteinExistence type="predicted"/>
<dbReference type="SUPFAM" id="SSF103256">
    <property type="entry name" value="Hypothetical protein TM0160"/>
    <property type="match status" value="1"/>
</dbReference>
<dbReference type="Pfam" id="PF02577">
    <property type="entry name" value="BFN_dom"/>
    <property type="match status" value="1"/>
</dbReference>
<gene>
    <name evidence="2" type="ORF">CH330_04195</name>
</gene>
<dbReference type="InterPro" id="IPR036104">
    <property type="entry name" value="BFN_sf"/>
</dbReference>
<dbReference type="InterPro" id="IPR003729">
    <property type="entry name" value="Bi_nuclease_dom"/>
</dbReference>
<dbReference type="GO" id="GO:0004518">
    <property type="term" value="F:nuclease activity"/>
    <property type="evidence" value="ECO:0007669"/>
    <property type="project" value="InterPro"/>
</dbReference>
<evidence type="ECO:0000313" key="2">
    <source>
        <dbReference type="EMBL" id="OYD15932.1"/>
    </source>
</evidence>
<name>A0A235BUM5_UNCW3</name>
<comment type="caution">
    <text evidence="2">The sequence shown here is derived from an EMBL/GenBank/DDBJ whole genome shotgun (WGS) entry which is preliminary data.</text>
</comment>
<reference evidence="2 3" key="1">
    <citation type="submission" date="2017-07" db="EMBL/GenBank/DDBJ databases">
        <title>Recovery of genomes from metagenomes via a dereplication, aggregation, and scoring strategy.</title>
        <authorList>
            <person name="Sieber C.M."/>
            <person name="Probst A.J."/>
            <person name="Sharrar A."/>
            <person name="Thomas B.C."/>
            <person name="Hess M."/>
            <person name="Tringe S.G."/>
            <person name="Banfield J.F."/>
        </authorList>
    </citation>
    <scope>NUCLEOTIDE SEQUENCE [LARGE SCALE GENOMIC DNA]</scope>
    <source>
        <strain evidence="2">JGI_Cruoil_03_51_56</strain>
    </source>
</reference>
<dbReference type="EMBL" id="NOZP01000079">
    <property type="protein sequence ID" value="OYD15932.1"/>
    <property type="molecule type" value="Genomic_DNA"/>
</dbReference>
<dbReference type="AlphaFoldDB" id="A0A235BUM5"/>
<accession>A0A235BUM5</accession>
<organism evidence="2 3">
    <name type="scientific">candidate division WOR-3 bacterium JGI_Cruoil_03_51_56</name>
    <dbReference type="NCBI Taxonomy" id="1973747"/>
    <lineage>
        <taxon>Bacteria</taxon>
        <taxon>Bacteria division WOR-3</taxon>
    </lineage>
</organism>
<dbReference type="Proteomes" id="UP000215559">
    <property type="component" value="Unassembled WGS sequence"/>
</dbReference>
<sequence length="160" mass="17953">MTEVKVDALLIDNTNNSPVVLLRELNGDRILPIYIGPFEASAIAYALQATKFPRPMTLDLMQLTVQALGGQVYRVIVTKIEQNTYYAELIIKTHSRLITVDARPSDSIGLALRTKAPIFVSEDVMDKASQVVSVADEEKLKELRSKLRNIEPEEFGNYKM</sequence>
<dbReference type="PANTHER" id="PTHR15160:SF1">
    <property type="entry name" value="VON HIPPEL-LINDAU DISEASE TUMOR SUPPRESSOR"/>
    <property type="match status" value="1"/>
</dbReference>
<evidence type="ECO:0000313" key="3">
    <source>
        <dbReference type="Proteomes" id="UP000215559"/>
    </source>
</evidence>
<dbReference type="PROSITE" id="PS51658">
    <property type="entry name" value="BFN"/>
    <property type="match status" value="1"/>
</dbReference>
<evidence type="ECO:0000259" key="1">
    <source>
        <dbReference type="PROSITE" id="PS51658"/>
    </source>
</evidence>
<dbReference type="PANTHER" id="PTHR15160">
    <property type="entry name" value="VON HIPPEL-LINDAU PROTEIN"/>
    <property type="match status" value="1"/>
</dbReference>
<dbReference type="Gene3D" id="3.10.690.10">
    <property type="entry name" value="Bifunctional nuclease domain"/>
    <property type="match status" value="1"/>
</dbReference>